<dbReference type="Proteomes" id="UP000663193">
    <property type="component" value="Chromosome 7"/>
</dbReference>
<dbReference type="AlphaFoldDB" id="A0A7U2F2Y8"/>
<dbReference type="EMBL" id="CP069029">
    <property type="protein sequence ID" value="QRC97703.1"/>
    <property type="molecule type" value="Genomic_DNA"/>
</dbReference>
<reference evidence="2" key="1">
    <citation type="journal article" date="2021" name="BMC Genomics">
        <title>Chromosome-level genome assembly and manually-curated proteome of model necrotroph Parastagonospora nodorum Sn15 reveals a genome-wide trove of candidate effector homologs, and redundancy of virulence-related functions within an accessory chromosome.</title>
        <authorList>
            <person name="Bertazzoni S."/>
            <person name="Jones D.A.B."/>
            <person name="Phan H.T."/>
            <person name="Tan K.-C."/>
            <person name="Hane J.K."/>
        </authorList>
    </citation>
    <scope>NUCLEOTIDE SEQUENCE [LARGE SCALE GENOMIC DNA]</scope>
    <source>
        <strain evidence="2">SN15 / ATCC MYA-4574 / FGSC 10173)</strain>
    </source>
</reference>
<dbReference type="VEuPathDB" id="FungiDB:JI435_410880"/>
<evidence type="ECO:0000313" key="2">
    <source>
        <dbReference type="Proteomes" id="UP000663193"/>
    </source>
</evidence>
<keyword evidence="2" id="KW-1185">Reference proteome</keyword>
<protein>
    <submittedName>
        <fullName evidence="1">Uncharacterized protein</fullName>
    </submittedName>
</protein>
<accession>A0A7U2F2Y8</accession>
<gene>
    <name evidence="1" type="ORF">JI435_410880</name>
</gene>
<sequence>MRARSRGMCTDHICCPPLTSPFTPRIRISQALAAHIRPALRRRGDMLT</sequence>
<evidence type="ECO:0000313" key="1">
    <source>
        <dbReference type="EMBL" id="QRC97703.1"/>
    </source>
</evidence>
<name>A0A7U2F2Y8_PHANO</name>
<organism evidence="1 2">
    <name type="scientific">Phaeosphaeria nodorum (strain SN15 / ATCC MYA-4574 / FGSC 10173)</name>
    <name type="common">Glume blotch fungus</name>
    <name type="synonym">Parastagonospora nodorum</name>
    <dbReference type="NCBI Taxonomy" id="321614"/>
    <lineage>
        <taxon>Eukaryota</taxon>
        <taxon>Fungi</taxon>
        <taxon>Dikarya</taxon>
        <taxon>Ascomycota</taxon>
        <taxon>Pezizomycotina</taxon>
        <taxon>Dothideomycetes</taxon>
        <taxon>Pleosporomycetidae</taxon>
        <taxon>Pleosporales</taxon>
        <taxon>Pleosporineae</taxon>
        <taxon>Phaeosphaeriaceae</taxon>
        <taxon>Parastagonospora</taxon>
    </lineage>
</organism>
<proteinExistence type="predicted"/>